<evidence type="ECO:0000313" key="1">
    <source>
        <dbReference type="EMBL" id="MDI3349728.1"/>
    </source>
</evidence>
<comment type="caution">
    <text evidence="1">The sequence shown here is derived from an EMBL/GenBank/DDBJ whole genome shotgun (WGS) entry which is preliminary data.</text>
</comment>
<dbReference type="EMBL" id="JAPFAR010000108">
    <property type="protein sequence ID" value="MDI3349728.1"/>
    <property type="molecule type" value="Genomic_DNA"/>
</dbReference>
<organism evidence="1 2">
    <name type="scientific">Mycoplasmopsis arginini</name>
    <name type="common">Mycoplasma arginini</name>
    <dbReference type="NCBI Taxonomy" id="2094"/>
    <lineage>
        <taxon>Bacteria</taxon>
        <taxon>Bacillati</taxon>
        <taxon>Mycoplasmatota</taxon>
        <taxon>Mycoplasmoidales</taxon>
        <taxon>Metamycoplasmataceae</taxon>
        <taxon>Mycoplasmopsis</taxon>
    </lineage>
</organism>
<sequence length="74" mass="9216">MPMNIRLDKAELFTKFCNEYQDYKKWLSQKKFTQWLEGFGKYYKIEFNQGRNHTMRFIEYVTEEKKEVESDIPF</sequence>
<dbReference type="Proteomes" id="UP001162175">
    <property type="component" value="Unassembled WGS sequence"/>
</dbReference>
<reference evidence="1" key="1">
    <citation type="submission" date="2022-11" db="EMBL/GenBank/DDBJ databases">
        <title>Draft genome of Mycoplasma arginini isolated from fly.</title>
        <authorList>
            <person name="Severgnini M."/>
            <person name="Gioia G."/>
            <person name="Cremonesi P."/>
            <person name="Moroni P."/>
            <person name="Addis M.F."/>
            <person name="Castiglioni B."/>
        </authorList>
    </citation>
    <scope>NUCLEOTIDE SEQUENCE</scope>
    <source>
        <strain evidence="1">QMP CG1-1632</strain>
    </source>
</reference>
<accession>A0AA43QZ59</accession>
<gene>
    <name evidence="1" type="ORF">DCBHLPFO_00776</name>
</gene>
<dbReference type="RefSeq" id="WP_282459173.1">
    <property type="nucleotide sequence ID" value="NZ_JAPFAR010000108.1"/>
</dbReference>
<proteinExistence type="predicted"/>
<protein>
    <submittedName>
        <fullName evidence="1">Uncharacterized protein</fullName>
    </submittedName>
</protein>
<name>A0AA43QZ59_MYCAR</name>
<dbReference type="AlphaFoldDB" id="A0AA43QZ59"/>
<evidence type="ECO:0000313" key="2">
    <source>
        <dbReference type="Proteomes" id="UP001162175"/>
    </source>
</evidence>